<organism evidence="2 3">
    <name type="scientific">Paraburkholderia dipogonis</name>
    <dbReference type="NCBI Taxonomy" id="1211383"/>
    <lineage>
        <taxon>Bacteria</taxon>
        <taxon>Pseudomonadati</taxon>
        <taxon>Pseudomonadota</taxon>
        <taxon>Betaproteobacteria</taxon>
        <taxon>Burkholderiales</taxon>
        <taxon>Burkholderiaceae</taxon>
        <taxon>Paraburkholderia</taxon>
    </lineage>
</organism>
<protein>
    <recommendedName>
        <fullName evidence="4">Lipoprotein</fullName>
    </recommendedName>
</protein>
<feature type="compositionally biased region" description="Polar residues" evidence="1">
    <location>
        <begin position="41"/>
        <end position="51"/>
    </location>
</feature>
<gene>
    <name evidence="2" type="ORF">PQR57_06225</name>
</gene>
<dbReference type="RefSeq" id="WP_408176097.1">
    <property type="nucleotide sequence ID" value="NZ_JAQQEZ010000003.1"/>
</dbReference>
<feature type="region of interest" description="Disordered" evidence="1">
    <location>
        <begin position="28"/>
        <end position="51"/>
    </location>
</feature>
<dbReference type="PROSITE" id="PS51257">
    <property type="entry name" value="PROKAR_LIPOPROTEIN"/>
    <property type="match status" value="1"/>
</dbReference>
<sequence>MISTLTKILLIVVIGASCSGCSRKDDSGIGVPGGHNGIGNSASSPRADTDS</sequence>
<comment type="caution">
    <text evidence="2">The sequence shown here is derived from an EMBL/GenBank/DDBJ whole genome shotgun (WGS) entry which is preliminary data.</text>
</comment>
<name>A0ABW9AKI3_9BURK</name>
<keyword evidence="3" id="KW-1185">Reference proteome</keyword>
<dbReference type="EMBL" id="JAQQEZ010000003">
    <property type="protein sequence ID" value="MFM0000605.1"/>
    <property type="molecule type" value="Genomic_DNA"/>
</dbReference>
<evidence type="ECO:0000256" key="1">
    <source>
        <dbReference type="SAM" id="MobiDB-lite"/>
    </source>
</evidence>
<evidence type="ECO:0000313" key="3">
    <source>
        <dbReference type="Proteomes" id="UP001629230"/>
    </source>
</evidence>
<proteinExistence type="predicted"/>
<evidence type="ECO:0008006" key="4">
    <source>
        <dbReference type="Google" id="ProtNLM"/>
    </source>
</evidence>
<evidence type="ECO:0000313" key="2">
    <source>
        <dbReference type="EMBL" id="MFM0000605.1"/>
    </source>
</evidence>
<accession>A0ABW9AKI3</accession>
<dbReference type="Proteomes" id="UP001629230">
    <property type="component" value="Unassembled WGS sequence"/>
</dbReference>
<reference evidence="2 3" key="1">
    <citation type="journal article" date="2024" name="Chem. Sci.">
        <title>Discovery of megapolipeptins by genome mining of a Burkholderiales bacteria collection.</title>
        <authorList>
            <person name="Paulo B.S."/>
            <person name="Recchia M.J.J."/>
            <person name="Lee S."/>
            <person name="Fergusson C.H."/>
            <person name="Romanowski S.B."/>
            <person name="Hernandez A."/>
            <person name="Krull N."/>
            <person name="Liu D.Y."/>
            <person name="Cavanagh H."/>
            <person name="Bos A."/>
            <person name="Gray C.A."/>
            <person name="Murphy B.T."/>
            <person name="Linington R.G."/>
            <person name="Eustaquio A.S."/>
        </authorList>
    </citation>
    <scope>NUCLEOTIDE SEQUENCE [LARGE SCALE GENOMIC DNA]</scope>
    <source>
        <strain evidence="2 3">RL17-350-BIC-A</strain>
    </source>
</reference>